<feature type="region of interest" description="Disordered" evidence="1">
    <location>
        <begin position="149"/>
        <end position="186"/>
    </location>
</feature>
<gene>
    <name evidence="2" type="ORF">CROQUDRAFT_106904</name>
</gene>
<feature type="region of interest" description="Disordered" evidence="1">
    <location>
        <begin position="114"/>
        <end position="134"/>
    </location>
</feature>
<evidence type="ECO:0000313" key="2">
    <source>
        <dbReference type="EMBL" id="KAG0146753.1"/>
    </source>
</evidence>
<feature type="compositionally biased region" description="Polar residues" evidence="1">
    <location>
        <begin position="170"/>
        <end position="179"/>
    </location>
</feature>
<evidence type="ECO:0000313" key="3">
    <source>
        <dbReference type="Proteomes" id="UP000886653"/>
    </source>
</evidence>
<accession>A0A9P6TDH7</accession>
<evidence type="ECO:0000256" key="1">
    <source>
        <dbReference type="SAM" id="MobiDB-lite"/>
    </source>
</evidence>
<name>A0A9P6TDH7_9BASI</name>
<keyword evidence="3" id="KW-1185">Reference proteome</keyword>
<dbReference type="EMBL" id="MU167256">
    <property type="protein sequence ID" value="KAG0146753.1"/>
    <property type="molecule type" value="Genomic_DNA"/>
</dbReference>
<organism evidence="2 3">
    <name type="scientific">Cronartium quercuum f. sp. fusiforme G11</name>
    <dbReference type="NCBI Taxonomy" id="708437"/>
    <lineage>
        <taxon>Eukaryota</taxon>
        <taxon>Fungi</taxon>
        <taxon>Dikarya</taxon>
        <taxon>Basidiomycota</taxon>
        <taxon>Pucciniomycotina</taxon>
        <taxon>Pucciniomycetes</taxon>
        <taxon>Pucciniales</taxon>
        <taxon>Coleosporiaceae</taxon>
        <taxon>Cronartium</taxon>
    </lineage>
</organism>
<protein>
    <submittedName>
        <fullName evidence="2">Uncharacterized protein</fullName>
    </submittedName>
</protein>
<reference evidence="2" key="1">
    <citation type="submission" date="2013-11" db="EMBL/GenBank/DDBJ databases">
        <title>Genome sequence of the fusiform rust pathogen reveals effectors for host alternation and coevolution with pine.</title>
        <authorList>
            <consortium name="DOE Joint Genome Institute"/>
            <person name="Smith K."/>
            <person name="Pendleton A."/>
            <person name="Kubisiak T."/>
            <person name="Anderson C."/>
            <person name="Salamov A."/>
            <person name="Aerts A."/>
            <person name="Riley R."/>
            <person name="Clum A."/>
            <person name="Lindquist E."/>
            <person name="Ence D."/>
            <person name="Campbell M."/>
            <person name="Kronenberg Z."/>
            <person name="Feau N."/>
            <person name="Dhillon B."/>
            <person name="Hamelin R."/>
            <person name="Burleigh J."/>
            <person name="Smith J."/>
            <person name="Yandell M."/>
            <person name="Nelson C."/>
            <person name="Grigoriev I."/>
            <person name="Davis J."/>
        </authorList>
    </citation>
    <scope>NUCLEOTIDE SEQUENCE</scope>
    <source>
        <strain evidence="2">G11</strain>
    </source>
</reference>
<comment type="caution">
    <text evidence="2">The sequence shown here is derived from an EMBL/GenBank/DDBJ whole genome shotgun (WGS) entry which is preliminary data.</text>
</comment>
<sequence>MQPTRGCETFLGTLQTIRSTTKTAPCRTQERENQGSVLRHGKIAGDPRGVPMSKDVVIFKYLKSYTTWSGSHYFSLFPFICIYSTKRGDIYWGSVDTGQFQVSAWSVVGVNLPRGQPGPPWSSPRTSTGWTRAVKKPVGPVRSRLVSYQVSNNSSSPRGRLVSSRRKTRFSSGSRSTAPTLGGSAA</sequence>
<proteinExistence type="predicted"/>
<dbReference type="Proteomes" id="UP000886653">
    <property type="component" value="Unassembled WGS sequence"/>
</dbReference>
<dbReference type="AlphaFoldDB" id="A0A9P6TDH7"/>